<dbReference type="AlphaFoldDB" id="A0A8H5ZBN4"/>
<sequence length="184" mass="20415">MSAKVTEEASIKVLRTQLQQQTNSLLDVDIQLKALEEPPSIGKCFDTQDKNDTTEAKTSDAKIQDMLQALGQMAATIITSRDMVPTSPQEPLHQLSLPQLTLPHNHFKEQASTPRYPCEPSQLFENMVSTIQKAQVKLEDSGVPERGYLLLQLESTPLGEAFANFWGGCENASEDKKAVQKFVL</sequence>
<organism evidence="1 2">
    <name type="scientific">Cochliobolus sativus</name>
    <name type="common">Common root rot and spot blotch fungus</name>
    <name type="synonym">Bipolaris sorokiniana</name>
    <dbReference type="NCBI Taxonomy" id="45130"/>
    <lineage>
        <taxon>Eukaryota</taxon>
        <taxon>Fungi</taxon>
        <taxon>Dikarya</taxon>
        <taxon>Ascomycota</taxon>
        <taxon>Pezizomycotina</taxon>
        <taxon>Dothideomycetes</taxon>
        <taxon>Pleosporomycetidae</taxon>
        <taxon>Pleosporales</taxon>
        <taxon>Pleosporineae</taxon>
        <taxon>Pleosporaceae</taxon>
        <taxon>Bipolaris</taxon>
    </lineage>
</organism>
<dbReference type="Proteomes" id="UP000624244">
    <property type="component" value="Unassembled WGS sequence"/>
</dbReference>
<name>A0A8H5ZBN4_COCSA</name>
<gene>
    <name evidence="1" type="ORF">GGP41_003550</name>
</gene>
<evidence type="ECO:0000313" key="1">
    <source>
        <dbReference type="EMBL" id="KAF5847271.1"/>
    </source>
</evidence>
<evidence type="ECO:0000313" key="2">
    <source>
        <dbReference type="Proteomes" id="UP000624244"/>
    </source>
</evidence>
<reference evidence="1" key="1">
    <citation type="submission" date="2019-11" db="EMBL/GenBank/DDBJ databases">
        <title>Bipolaris sorokiniana Genome sequencing.</title>
        <authorList>
            <person name="Wang H."/>
        </authorList>
    </citation>
    <scope>NUCLEOTIDE SEQUENCE</scope>
</reference>
<accession>A0A8H5ZBN4</accession>
<proteinExistence type="predicted"/>
<comment type="caution">
    <text evidence="1">The sequence shown here is derived from an EMBL/GenBank/DDBJ whole genome shotgun (WGS) entry which is preliminary data.</text>
</comment>
<protein>
    <submittedName>
        <fullName evidence="1">Uncharacterized protein</fullName>
    </submittedName>
</protein>
<dbReference type="OMA" id="GCENASE"/>
<dbReference type="EMBL" id="WNKQ01000014">
    <property type="protein sequence ID" value="KAF5847271.1"/>
    <property type="molecule type" value="Genomic_DNA"/>
</dbReference>